<dbReference type="AlphaFoldDB" id="A0A0A9HAL1"/>
<evidence type="ECO:0000256" key="1">
    <source>
        <dbReference type="SAM" id="MobiDB-lite"/>
    </source>
</evidence>
<name>A0A0A9HAL1_ARUDO</name>
<protein>
    <submittedName>
        <fullName evidence="2">Uncharacterized protein</fullName>
    </submittedName>
</protein>
<reference evidence="2" key="2">
    <citation type="journal article" date="2015" name="Data Brief">
        <title>Shoot transcriptome of the giant reed, Arundo donax.</title>
        <authorList>
            <person name="Barrero R.A."/>
            <person name="Guerrero F.D."/>
            <person name="Moolhuijzen P."/>
            <person name="Goolsby J.A."/>
            <person name="Tidwell J."/>
            <person name="Bellgard S.E."/>
            <person name="Bellgard M.I."/>
        </authorList>
    </citation>
    <scope>NUCLEOTIDE SEQUENCE</scope>
    <source>
        <tissue evidence="2">Shoot tissue taken approximately 20 cm above the soil surface</tissue>
    </source>
</reference>
<proteinExistence type="predicted"/>
<feature type="compositionally biased region" description="Polar residues" evidence="1">
    <location>
        <begin position="7"/>
        <end position="20"/>
    </location>
</feature>
<dbReference type="EMBL" id="GBRH01163696">
    <property type="protein sequence ID" value="JAE34200.1"/>
    <property type="molecule type" value="Transcribed_RNA"/>
</dbReference>
<organism evidence="2">
    <name type="scientific">Arundo donax</name>
    <name type="common">Giant reed</name>
    <name type="synonym">Donax arundinaceus</name>
    <dbReference type="NCBI Taxonomy" id="35708"/>
    <lineage>
        <taxon>Eukaryota</taxon>
        <taxon>Viridiplantae</taxon>
        <taxon>Streptophyta</taxon>
        <taxon>Embryophyta</taxon>
        <taxon>Tracheophyta</taxon>
        <taxon>Spermatophyta</taxon>
        <taxon>Magnoliopsida</taxon>
        <taxon>Liliopsida</taxon>
        <taxon>Poales</taxon>
        <taxon>Poaceae</taxon>
        <taxon>PACMAD clade</taxon>
        <taxon>Arundinoideae</taxon>
        <taxon>Arundineae</taxon>
        <taxon>Arundo</taxon>
    </lineage>
</organism>
<feature type="region of interest" description="Disordered" evidence="1">
    <location>
        <begin position="39"/>
        <end position="74"/>
    </location>
</feature>
<sequence length="74" mass="7545">MSIFSEDVQTGGSSGSAEPTLVDSLSTNALKGATAVAAKKGPSLQDALQKDATARQVGVTPTGNNPNLFKDLLR</sequence>
<evidence type="ECO:0000313" key="2">
    <source>
        <dbReference type="EMBL" id="JAE34200.1"/>
    </source>
</evidence>
<feature type="region of interest" description="Disordered" evidence="1">
    <location>
        <begin position="1"/>
        <end position="20"/>
    </location>
</feature>
<reference evidence="2" key="1">
    <citation type="submission" date="2014-09" db="EMBL/GenBank/DDBJ databases">
        <authorList>
            <person name="Magalhaes I.L.F."/>
            <person name="Oliveira U."/>
            <person name="Santos F.R."/>
            <person name="Vidigal T.H.D.A."/>
            <person name="Brescovit A.D."/>
            <person name="Santos A.J."/>
        </authorList>
    </citation>
    <scope>NUCLEOTIDE SEQUENCE</scope>
    <source>
        <tissue evidence="2">Shoot tissue taken approximately 20 cm above the soil surface</tissue>
    </source>
</reference>
<accession>A0A0A9HAL1</accession>